<evidence type="ECO:0000259" key="10">
    <source>
        <dbReference type="PROSITE" id="PS50110"/>
    </source>
</evidence>
<dbReference type="Gene3D" id="1.10.10.10">
    <property type="entry name" value="Winged helix-like DNA-binding domain superfamily/Winged helix DNA-binding domain"/>
    <property type="match status" value="1"/>
</dbReference>
<dbReference type="SMART" id="SM00862">
    <property type="entry name" value="Trans_reg_C"/>
    <property type="match status" value="1"/>
</dbReference>
<evidence type="ECO:0000256" key="7">
    <source>
        <dbReference type="ARBA" id="ARBA00024867"/>
    </source>
</evidence>
<keyword evidence="2 8" id="KW-0597">Phosphoprotein</keyword>
<dbReference type="Gene3D" id="3.40.50.2300">
    <property type="match status" value="1"/>
</dbReference>
<dbReference type="CDD" id="cd00383">
    <property type="entry name" value="trans_reg_C"/>
    <property type="match status" value="1"/>
</dbReference>
<evidence type="ECO:0000256" key="8">
    <source>
        <dbReference type="PROSITE-ProRule" id="PRU00169"/>
    </source>
</evidence>
<dbReference type="AlphaFoldDB" id="A0AAU9E951"/>
<organism evidence="12 13">
    <name type="scientific">Helicovermis profundi</name>
    <dbReference type="NCBI Taxonomy" id="3065157"/>
    <lineage>
        <taxon>Bacteria</taxon>
        <taxon>Bacillati</taxon>
        <taxon>Bacillota</taxon>
        <taxon>Clostridia</taxon>
        <taxon>Helicovermis</taxon>
    </lineage>
</organism>
<sequence>MSKILIVDDEKHIVELLSYNLQNEGHEVLVAYDGEEAIEVINKNIPDLVLLDLMLPKISGIDVCKKVRSNEKTMDISIIMITAKSEEIDKVIGLEIGADDYITKPFSVRELLARIKALLRRVNRKVVENKENVYSGYGIELDIDKHTVFMNGEKIDLTFKEFELLKILFENKGKVLTRDHLLDKLWGYDYYGDTRTVDVHIRHLRKKLGENKGSEIIETVRGLGYKIS</sequence>
<dbReference type="InterPro" id="IPR011006">
    <property type="entry name" value="CheY-like_superfamily"/>
</dbReference>
<evidence type="ECO:0000313" key="12">
    <source>
        <dbReference type="EMBL" id="BEP28317.1"/>
    </source>
</evidence>
<dbReference type="CDD" id="cd19937">
    <property type="entry name" value="REC_OmpR_BsPhoP-like"/>
    <property type="match status" value="1"/>
</dbReference>
<dbReference type="GO" id="GO:0005829">
    <property type="term" value="C:cytosol"/>
    <property type="evidence" value="ECO:0007669"/>
    <property type="project" value="TreeGrafter"/>
</dbReference>
<keyword evidence="3" id="KW-0902">Two-component regulatory system</keyword>
<dbReference type="InterPro" id="IPR039420">
    <property type="entry name" value="WalR-like"/>
</dbReference>
<dbReference type="PROSITE" id="PS50110">
    <property type="entry name" value="RESPONSE_REGULATORY"/>
    <property type="match status" value="1"/>
</dbReference>
<dbReference type="Pfam" id="PF00486">
    <property type="entry name" value="Trans_reg_C"/>
    <property type="match status" value="1"/>
</dbReference>
<dbReference type="Proteomes" id="UP001321786">
    <property type="component" value="Chromosome"/>
</dbReference>
<protein>
    <recommendedName>
        <fullName evidence="1">Stage 0 sporulation protein A homolog</fullName>
    </recommendedName>
</protein>
<dbReference type="Gene3D" id="6.10.250.690">
    <property type="match status" value="1"/>
</dbReference>
<dbReference type="InterPro" id="IPR036388">
    <property type="entry name" value="WH-like_DNA-bd_sf"/>
</dbReference>
<dbReference type="GO" id="GO:0000976">
    <property type="term" value="F:transcription cis-regulatory region binding"/>
    <property type="evidence" value="ECO:0007669"/>
    <property type="project" value="TreeGrafter"/>
</dbReference>
<dbReference type="PANTHER" id="PTHR48111:SF73">
    <property type="entry name" value="ALKALINE PHOSPHATASE SYNTHESIS TRANSCRIPTIONAL REGULATORY PROTEIN PHOP"/>
    <property type="match status" value="1"/>
</dbReference>
<dbReference type="SUPFAM" id="SSF46894">
    <property type="entry name" value="C-terminal effector domain of the bipartite response regulators"/>
    <property type="match status" value="1"/>
</dbReference>
<evidence type="ECO:0000259" key="11">
    <source>
        <dbReference type="PROSITE" id="PS51755"/>
    </source>
</evidence>
<feature type="domain" description="Response regulatory" evidence="10">
    <location>
        <begin position="3"/>
        <end position="119"/>
    </location>
</feature>
<comment type="function">
    <text evidence="7">May play the central regulatory role in sporulation. It may be an element of the effector pathway responsible for the activation of sporulation genes in response to nutritional stress. Spo0A may act in concert with spo0H (a sigma factor) to control the expression of some genes that are critical to the sporulation process.</text>
</comment>
<feature type="DNA-binding region" description="OmpR/PhoB-type" evidence="9">
    <location>
        <begin position="131"/>
        <end position="228"/>
    </location>
</feature>
<evidence type="ECO:0000256" key="3">
    <source>
        <dbReference type="ARBA" id="ARBA00023012"/>
    </source>
</evidence>
<feature type="modified residue" description="4-aspartylphosphate" evidence="8">
    <location>
        <position position="52"/>
    </location>
</feature>
<dbReference type="SUPFAM" id="SSF52172">
    <property type="entry name" value="CheY-like"/>
    <property type="match status" value="1"/>
</dbReference>
<dbReference type="InterPro" id="IPR001789">
    <property type="entry name" value="Sig_transdc_resp-reg_receiver"/>
</dbReference>
<proteinExistence type="predicted"/>
<dbReference type="GO" id="GO:0006355">
    <property type="term" value="P:regulation of DNA-templated transcription"/>
    <property type="evidence" value="ECO:0007669"/>
    <property type="project" value="InterPro"/>
</dbReference>
<dbReference type="GO" id="GO:0000156">
    <property type="term" value="F:phosphorelay response regulator activity"/>
    <property type="evidence" value="ECO:0007669"/>
    <property type="project" value="TreeGrafter"/>
</dbReference>
<dbReference type="GO" id="GO:0032993">
    <property type="term" value="C:protein-DNA complex"/>
    <property type="evidence" value="ECO:0007669"/>
    <property type="project" value="TreeGrafter"/>
</dbReference>
<dbReference type="PROSITE" id="PS51755">
    <property type="entry name" value="OMPR_PHOB"/>
    <property type="match status" value="1"/>
</dbReference>
<dbReference type="InterPro" id="IPR001867">
    <property type="entry name" value="OmpR/PhoB-type_DNA-bd"/>
</dbReference>
<dbReference type="Pfam" id="PF00072">
    <property type="entry name" value="Response_reg"/>
    <property type="match status" value="1"/>
</dbReference>
<dbReference type="KEGG" id="hprf:HLPR_06480"/>
<keyword evidence="4" id="KW-0805">Transcription regulation</keyword>
<name>A0AAU9E951_9FIRM</name>
<dbReference type="SMART" id="SM00448">
    <property type="entry name" value="REC"/>
    <property type="match status" value="1"/>
</dbReference>
<reference evidence="12 13" key="1">
    <citation type="submission" date="2023-08" db="EMBL/GenBank/DDBJ databases">
        <title>Helicovermis profunda gen. nov., sp. nov., a novel mesophilic, fermentative bacterium within the Bacillota from a deep-sea hydrothermal vent chimney.</title>
        <authorList>
            <person name="Miyazaki U."/>
            <person name="Mizutani D."/>
            <person name="Hashimoto Y."/>
            <person name="Tame A."/>
            <person name="Sawayama S."/>
            <person name="Miyazaki J."/>
            <person name="Takai K."/>
            <person name="Nakagawa S."/>
        </authorList>
    </citation>
    <scope>NUCLEOTIDE SEQUENCE [LARGE SCALE GENOMIC DNA]</scope>
    <source>
        <strain evidence="12 13">S502</strain>
    </source>
</reference>
<keyword evidence="13" id="KW-1185">Reference proteome</keyword>
<evidence type="ECO:0000256" key="2">
    <source>
        <dbReference type="ARBA" id="ARBA00022553"/>
    </source>
</evidence>
<evidence type="ECO:0000256" key="6">
    <source>
        <dbReference type="ARBA" id="ARBA00023163"/>
    </source>
</evidence>
<dbReference type="RefSeq" id="WP_338536643.1">
    <property type="nucleotide sequence ID" value="NZ_AP028654.1"/>
</dbReference>
<evidence type="ECO:0000256" key="4">
    <source>
        <dbReference type="ARBA" id="ARBA00023015"/>
    </source>
</evidence>
<accession>A0AAU9E951</accession>
<dbReference type="EMBL" id="AP028654">
    <property type="protein sequence ID" value="BEP28317.1"/>
    <property type="molecule type" value="Genomic_DNA"/>
</dbReference>
<evidence type="ECO:0000256" key="1">
    <source>
        <dbReference type="ARBA" id="ARBA00018672"/>
    </source>
</evidence>
<evidence type="ECO:0000256" key="9">
    <source>
        <dbReference type="PROSITE-ProRule" id="PRU01091"/>
    </source>
</evidence>
<keyword evidence="6" id="KW-0804">Transcription</keyword>
<gene>
    <name evidence="12" type="ORF">HLPR_06480</name>
</gene>
<feature type="domain" description="OmpR/PhoB-type" evidence="11">
    <location>
        <begin position="131"/>
        <end position="228"/>
    </location>
</feature>
<dbReference type="PANTHER" id="PTHR48111">
    <property type="entry name" value="REGULATOR OF RPOS"/>
    <property type="match status" value="1"/>
</dbReference>
<dbReference type="FunFam" id="3.40.50.2300:FF:000001">
    <property type="entry name" value="DNA-binding response regulator PhoB"/>
    <property type="match status" value="1"/>
</dbReference>
<dbReference type="InterPro" id="IPR016032">
    <property type="entry name" value="Sig_transdc_resp-reg_C-effctor"/>
</dbReference>
<evidence type="ECO:0000256" key="5">
    <source>
        <dbReference type="ARBA" id="ARBA00023125"/>
    </source>
</evidence>
<evidence type="ECO:0000313" key="13">
    <source>
        <dbReference type="Proteomes" id="UP001321786"/>
    </source>
</evidence>
<keyword evidence="5 9" id="KW-0238">DNA-binding</keyword>
<dbReference type="FunFam" id="1.10.10.10:FF:000018">
    <property type="entry name" value="DNA-binding response regulator ResD"/>
    <property type="match status" value="1"/>
</dbReference>